<accession>A1WWL4</accession>
<evidence type="ECO:0008006" key="3">
    <source>
        <dbReference type="Google" id="ProtNLM"/>
    </source>
</evidence>
<sequence>MMGVQKIPTAAVMFGATALALTGCQAYEAAQSAAGIYEGYRTYEMASDVRDAEPVFDGVERVAVDSDLLEHDGEDEQAIEAAFDENFAWAVEQTLEAADLDTEVTTAEQADNPDLVVQFRQEGHDGFVERWTMGDRLLGDLYFHSMPAGAIEDEAEMTAASDHEGLFETIQGTVATRALATRAQQLEAKEEAGEIDAETHENRMQNYVDAVNDIDWIKPEHEPKLAGD</sequence>
<dbReference type="RefSeq" id="WP_011814098.1">
    <property type="nucleotide sequence ID" value="NC_008789.1"/>
</dbReference>
<reference evidence="1 2" key="2">
    <citation type="journal article" date="2013" name="Stand. Genomic Sci.">
        <title>Complete genome sequence of Halorhodospira halophila SL1.</title>
        <authorList>
            <person name="Challacombe J.F."/>
            <person name="Majid S."/>
            <person name="Deole R."/>
            <person name="Brettin T.S."/>
            <person name="Bruce D."/>
            <person name="Delano S.F."/>
            <person name="Detter J.C."/>
            <person name="Gleasner C.D."/>
            <person name="Han C.S."/>
            <person name="Misra M."/>
            <person name="Reitenga K.G."/>
            <person name="Mikhailova N."/>
            <person name="Woyke T."/>
            <person name="Pitluck S."/>
            <person name="Nolan M."/>
            <person name="Land M.L."/>
            <person name="Saunders E."/>
            <person name="Tapia R."/>
            <person name="Lapidus A."/>
            <person name="Ivanova N."/>
            <person name="Hoff W.D."/>
        </authorList>
    </citation>
    <scope>NUCLEOTIDE SEQUENCE [LARGE SCALE GENOMIC DNA]</scope>
    <source>
        <strain evidence="2">DSM 244 / SL1</strain>
    </source>
</reference>
<name>A1WWL4_HALHL</name>
<dbReference type="Proteomes" id="UP000000647">
    <property type="component" value="Chromosome"/>
</dbReference>
<dbReference type="PROSITE" id="PS51257">
    <property type="entry name" value="PROKAR_LIPOPROTEIN"/>
    <property type="match status" value="1"/>
</dbReference>
<dbReference type="KEGG" id="hha:Hhal_1309"/>
<dbReference type="EMBL" id="CP000544">
    <property type="protein sequence ID" value="ABM62076.1"/>
    <property type="molecule type" value="Genomic_DNA"/>
</dbReference>
<dbReference type="HOGENOM" id="CLU_1213439_0_0_6"/>
<protein>
    <recommendedName>
        <fullName evidence="3">Lipoprotein</fullName>
    </recommendedName>
</protein>
<proteinExistence type="predicted"/>
<evidence type="ECO:0000313" key="2">
    <source>
        <dbReference type="Proteomes" id="UP000000647"/>
    </source>
</evidence>
<organism evidence="1 2">
    <name type="scientific">Halorhodospira halophila (strain DSM 244 / SL1)</name>
    <name type="common">Ectothiorhodospira halophila (strain DSM 244 / SL1)</name>
    <dbReference type="NCBI Taxonomy" id="349124"/>
    <lineage>
        <taxon>Bacteria</taxon>
        <taxon>Pseudomonadati</taxon>
        <taxon>Pseudomonadota</taxon>
        <taxon>Gammaproteobacteria</taxon>
        <taxon>Chromatiales</taxon>
        <taxon>Ectothiorhodospiraceae</taxon>
        <taxon>Halorhodospira</taxon>
    </lineage>
</organism>
<dbReference type="eggNOG" id="ENOG5033F86">
    <property type="taxonomic scope" value="Bacteria"/>
</dbReference>
<gene>
    <name evidence="1" type="ordered locus">Hhal_1309</name>
</gene>
<reference evidence="2" key="1">
    <citation type="submission" date="2006-12" db="EMBL/GenBank/DDBJ databases">
        <title>Complete sequence of Halorhodospira halophila SL1.</title>
        <authorList>
            <consortium name="US DOE Joint Genome Institute"/>
            <person name="Copeland A."/>
            <person name="Lucas S."/>
            <person name="Lapidus A."/>
            <person name="Barry K."/>
            <person name="Detter J.C."/>
            <person name="Glavina del Rio T."/>
            <person name="Hammon N."/>
            <person name="Israni S."/>
            <person name="Dalin E."/>
            <person name="Tice H."/>
            <person name="Pitluck S."/>
            <person name="Saunders E."/>
            <person name="Brettin T."/>
            <person name="Bruce D."/>
            <person name="Han C."/>
            <person name="Tapia R."/>
            <person name="Schmutz J."/>
            <person name="Larimer F."/>
            <person name="Land M."/>
            <person name="Hauser L."/>
            <person name="Kyrpides N."/>
            <person name="Mikhailova N."/>
            <person name="Hoff W."/>
            <person name="Richardson P."/>
        </authorList>
    </citation>
    <scope>NUCLEOTIDE SEQUENCE [LARGE SCALE GENOMIC DNA]</scope>
    <source>
        <strain evidence="2">DSM 244 / SL1</strain>
    </source>
</reference>
<dbReference type="AlphaFoldDB" id="A1WWL4"/>
<keyword evidence="2" id="KW-1185">Reference proteome</keyword>
<evidence type="ECO:0000313" key="1">
    <source>
        <dbReference type="EMBL" id="ABM62076.1"/>
    </source>
</evidence>